<dbReference type="RefSeq" id="WP_025225220.1">
    <property type="nucleotide sequence ID" value="NZ_CP007139.1"/>
</dbReference>
<dbReference type="CDD" id="cd01109">
    <property type="entry name" value="HTH_YyaN"/>
    <property type="match status" value="1"/>
</dbReference>
<dbReference type="PROSITE" id="PS50937">
    <property type="entry name" value="HTH_MERR_2"/>
    <property type="match status" value="1"/>
</dbReference>
<dbReference type="STRING" id="661478.OP10G_2877"/>
<dbReference type="InterPro" id="IPR047057">
    <property type="entry name" value="MerR_fam"/>
</dbReference>
<dbReference type="KEGG" id="fgi:OP10G_2877"/>
<evidence type="ECO:0000313" key="4">
    <source>
        <dbReference type="Proteomes" id="UP000027982"/>
    </source>
</evidence>
<dbReference type="GO" id="GO:0003677">
    <property type="term" value="F:DNA binding"/>
    <property type="evidence" value="ECO:0007669"/>
    <property type="project" value="UniProtKB-KW"/>
</dbReference>
<feature type="domain" description="HTH merR-type" evidence="2">
    <location>
        <begin position="4"/>
        <end position="73"/>
    </location>
</feature>
<evidence type="ECO:0000313" key="3">
    <source>
        <dbReference type="EMBL" id="AIE86245.1"/>
    </source>
</evidence>
<dbReference type="PANTHER" id="PTHR30204">
    <property type="entry name" value="REDOX-CYCLING DRUG-SENSING TRANSCRIPTIONAL ACTIVATOR SOXR"/>
    <property type="match status" value="1"/>
</dbReference>
<dbReference type="PANTHER" id="PTHR30204:SF98">
    <property type="entry name" value="HTH-TYPE TRANSCRIPTIONAL REGULATOR ADHR"/>
    <property type="match status" value="1"/>
</dbReference>
<dbReference type="InterPro" id="IPR000551">
    <property type="entry name" value="MerR-type_HTH_dom"/>
</dbReference>
<evidence type="ECO:0000259" key="2">
    <source>
        <dbReference type="PROSITE" id="PS50937"/>
    </source>
</evidence>
<dbReference type="Gene3D" id="1.10.1660.10">
    <property type="match status" value="1"/>
</dbReference>
<dbReference type="PRINTS" id="PR00040">
    <property type="entry name" value="HTHMERR"/>
</dbReference>
<accession>A0A068NTZ5</accession>
<protein>
    <submittedName>
        <fullName evidence="3">Transcriptional regulator, MerR family</fullName>
    </submittedName>
</protein>
<gene>
    <name evidence="3" type="ORF">OP10G_2877</name>
</gene>
<dbReference type="EMBL" id="CP007139">
    <property type="protein sequence ID" value="AIE86245.1"/>
    <property type="molecule type" value="Genomic_DNA"/>
</dbReference>
<dbReference type="InterPro" id="IPR009061">
    <property type="entry name" value="DNA-bd_dom_put_sf"/>
</dbReference>
<sequence length="145" mass="16608">MELELTIQQVSEATGLTAHTLRYYERAGLLPRVDRNGGGHRRYHPLAIDSLLFLTRLRSTGMPIHQVRRYAELAREGVHTIPERKALLEAHRETVLSHIAELNRNLAALDYKIGLYEQGWVPENGIDDPCLRELRRLCGATEEEE</sequence>
<dbReference type="Proteomes" id="UP000027982">
    <property type="component" value="Chromosome"/>
</dbReference>
<reference evidence="3 4" key="1">
    <citation type="journal article" date="2014" name="PLoS ONE">
        <title>The first complete genome sequence of the class fimbriimonadia in the phylum armatimonadetes.</title>
        <authorList>
            <person name="Hu Z.Y."/>
            <person name="Wang Y.Z."/>
            <person name="Im W.T."/>
            <person name="Wang S.Y."/>
            <person name="Zhao G.P."/>
            <person name="Zheng H.J."/>
            <person name="Quan Z.X."/>
        </authorList>
    </citation>
    <scope>NUCLEOTIDE SEQUENCE [LARGE SCALE GENOMIC DNA]</scope>
    <source>
        <strain evidence="3">Gsoil 348</strain>
    </source>
</reference>
<dbReference type="GO" id="GO:0003700">
    <property type="term" value="F:DNA-binding transcription factor activity"/>
    <property type="evidence" value="ECO:0007669"/>
    <property type="project" value="InterPro"/>
</dbReference>
<dbReference type="eggNOG" id="COG0789">
    <property type="taxonomic scope" value="Bacteria"/>
</dbReference>
<dbReference type="AlphaFoldDB" id="A0A068NTZ5"/>
<dbReference type="Pfam" id="PF13411">
    <property type="entry name" value="MerR_1"/>
    <property type="match status" value="1"/>
</dbReference>
<dbReference type="OrthoDB" id="9811174at2"/>
<evidence type="ECO:0000256" key="1">
    <source>
        <dbReference type="ARBA" id="ARBA00023125"/>
    </source>
</evidence>
<organism evidence="3 4">
    <name type="scientific">Fimbriimonas ginsengisoli Gsoil 348</name>
    <dbReference type="NCBI Taxonomy" id="661478"/>
    <lineage>
        <taxon>Bacteria</taxon>
        <taxon>Bacillati</taxon>
        <taxon>Armatimonadota</taxon>
        <taxon>Fimbriimonadia</taxon>
        <taxon>Fimbriimonadales</taxon>
        <taxon>Fimbriimonadaceae</taxon>
        <taxon>Fimbriimonas</taxon>
    </lineage>
</organism>
<name>A0A068NTZ5_FIMGI</name>
<keyword evidence="4" id="KW-1185">Reference proteome</keyword>
<keyword evidence="1" id="KW-0238">DNA-binding</keyword>
<dbReference type="SMART" id="SM00422">
    <property type="entry name" value="HTH_MERR"/>
    <property type="match status" value="1"/>
</dbReference>
<proteinExistence type="predicted"/>
<dbReference type="HOGENOM" id="CLU_060077_8_1_0"/>
<dbReference type="SUPFAM" id="SSF46955">
    <property type="entry name" value="Putative DNA-binding domain"/>
    <property type="match status" value="1"/>
</dbReference>